<dbReference type="OrthoDB" id="9806673at2"/>
<evidence type="ECO:0000259" key="11">
    <source>
        <dbReference type="PROSITE" id="PS00745"/>
    </source>
</evidence>
<evidence type="ECO:0000256" key="10">
    <source>
        <dbReference type="SAM" id="MobiDB-lite"/>
    </source>
</evidence>
<evidence type="ECO:0000256" key="2">
    <source>
        <dbReference type="ARBA" id="ARBA00004496"/>
    </source>
</evidence>
<keyword evidence="13" id="KW-1185">Reference proteome</keyword>
<comment type="similarity">
    <text evidence="3 7">Belongs to the prokaryotic/mitochondrial release factor family.</text>
</comment>
<proteinExistence type="inferred from homology"/>
<dbReference type="GO" id="GO:0005829">
    <property type="term" value="C:cytosol"/>
    <property type="evidence" value="ECO:0007669"/>
    <property type="project" value="UniProtKB-ARBA"/>
</dbReference>
<dbReference type="GO" id="GO:0016149">
    <property type="term" value="F:translation release factor activity, codon specific"/>
    <property type="evidence" value="ECO:0007669"/>
    <property type="project" value="UniProtKB-UniRule"/>
</dbReference>
<dbReference type="KEGG" id="vgo:GJW-30_1_01006"/>
<dbReference type="InterPro" id="IPR005139">
    <property type="entry name" value="PCRF"/>
</dbReference>
<dbReference type="RefSeq" id="WP_096352464.1">
    <property type="nucleotide sequence ID" value="NZ_AP014946.1"/>
</dbReference>
<dbReference type="Proteomes" id="UP000236884">
    <property type="component" value="Chromosome"/>
</dbReference>
<accession>A0A0S3PRK5</accession>
<dbReference type="Gene3D" id="3.30.160.20">
    <property type="match status" value="1"/>
</dbReference>
<dbReference type="FunFam" id="3.30.70.1660:FF:000002">
    <property type="entry name" value="Peptide chain release factor 1"/>
    <property type="match status" value="1"/>
</dbReference>
<feature type="domain" description="Prokaryotic-type class I peptide chain release factors" evidence="11">
    <location>
        <begin position="224"/>
        <end position="240"/>
    </location>
</feature>
<dbReference type="EMBL" id="AP014946">
    <property type="protein sequence ID" value="BAT58480.1"/>
    <property type="molecule type" value="Genomic_DNA"/>
</dbReference>
<dbReference type="AlphaFoldDB" id="A0A0S3PRK5"/>
<keyword evidence="9" id="KW-0175">Coiled coil</keyword>
<feature type="coiled-coil region" evidence="9">
    <location>
        <begin position="57"/>
        <end position="92"/>
    </location>
</feature>
<name>A0A0S3PRK5_9BRAD</name>
<evidence type="ECO:0000256" key="6">
    <source>
        <dbReference type="ARBA" id="ARBA00022917"/>
    </source>
</evidence>
<dbReference type="Gene3D" id="6.10.140.1950">
    <property type="match status" value="1"/>
</dbReference>
<dbReference type="PANTHER" id="PTHR43804">
    <property type="entry name" value="LD18447P"/>
    <property type="match status" value="1"/>
</dbReference>
<evidence type="ECO:0000256" key="7">
    <source>
        <dbReference type="HAMAP-Rule" id="MF_00093"/>
    </source>
</evidence>
<dbReference type="NCBIfam" id="TIGR00019">
    <property type="entry name" value="prfA"/>
    <property type="match status" value="1"/>
</dbReference>
<dbReference type="Gene3D" id="3.30.70.1660">
    <property type="match status" value="2"/>
</dbReference>
<dbReference type="PANTHER" id="PTHR43804:SF7">
    <property type="entry name" value="LD18447P"/>
    <property type="match status" value="1"/>
</dbReference>
<evidence type="ECO:0000256" key="8">
    <source>
        <dbReference type="NCBIfam" id="TIGR00019"/>
    </source>
</evidence>
<dbReference type="InterPro" id="IPR004373">
    <property type="entry name" value="RF-1"/>
</dbReference>
<dbReference type="InterPro" id="IPR045853">
    <property type="entry name" value="Pep_chain_release_fac_I_sf"/>
</dbReference>
<evidence type="ECO:0000313" key="13">
    <source>
        <dbReference type="Proteomes" id="UP000236884"/>
    </source>
</evidence>
<evidence type="ECO:0000313" key="12">
    <source>
        <dbReference type="EMBL" id="BAT58480.1"/>
    </source>
</evidence>
<evidence type="ECO:0000256" key="5">
    <source>
        <dbReference type="ARBA" id="ARBA00022490"/>
    </source>
</evidence>
<dbReference type="InterPro" id="IPR000352">
    <property type="entry name" value="Pep_chain_release_fac_I"/>
</dbReference>
<keyword evidence="6 7" id="KW-0648">Protein biosynthesis</keyword>
<dbReference type="SMART" id="SM00937">
    <property type="entry name" value="PCRF"/>
    <property type="match status" value="1"/>
</dbReference>
<comment type="subcellular location">
    <subcellularLocation>
        <location evidence="2 7">Cytoplasm</location>
    </subcellularLocation>
</comment>
<dbReference type="FunFam" id="3.30.160.20:FF:000004">
    <property type="entry name" value="Peptide chain release factor 1"/>
    <property type="match status" value="1"/>
</dbReference>
<evidence type="ECO:0000256" key="3">
    <source>
        <dbReference type="ARBA" id="ARBA00010835"/>
    </source>
</evidence>
<dbReference type="InterPro" id="IPR050057">
    <property type="entry name" value="Prokaryotic/Mito_RF"/>
</dbReference>
<feature type="compositionally biased region" description="Basic and acidic residues" evidence="10">
    <location>
        <begin position="277"/>
        <end position="288"/>
    </location>
</feature>
<feature type="modified residue" description="N5-methylglutamine" evidence="7">
    <location>
        <position position="231"/>
    </location>
</feature>
<dbReference type="FunFam" id="3.30.70.1660:FF:000004">
    <property type="entry name" value="Peptide chain release factor 1"/>
    <property type="match status" value="1"/>
</dbReference>
<reference evidence="12 13" key="1">
    <citation type="submission" date="2015-08" db="EMBL/GenBank/DDBJ databases">
        <title>Investigation of the bacterial diversity of lava forest soil.</title>
        <authorList>
            <person name="Lee J.S."/>
        </authorList>
    </citation>
    <scope>NUCLEOTIDE SEQUENCE [LARGE SCALE GENOMIC DNA]</scope>
    <source>
        <strain evidence="12 13">GJW-30</strain>
    </source>
</reference>
<organism evidence="12 13">
    <name type="scientific">Variibacter gotjawalensis</name>
    <dbReference type="NCBI Taxonomy" id="1333996"/>
    <lineage>
        <taxon>Bacteria</taxon>
        <taxon>Pseudomonadati</taxon>
        <taxon>Pseudomonadota</taxon>
        <taxon>Alphaproteobacteria</taxon>
        <taxon>Hyphomicrobiales</taxon>
        <taxon>Nitrobacteraceae</taxon>
        <taxon>Variibacter</taxon>
    </lineage>
</organism>
<dbReference type="PROSITE" id="PS00745">
    <property type="entry name" value="RF_PROK_I"/>
    <property type="match status" value="1"/>
</dbReference>
<dbReference type="SUPFAM" id="SSF75620">
    <property type="entry name" value="Release factor"/>
    <property type="match status" value="1"/>
</dbReference>
<evidence type="ECO:0000256" key="4">
    <source>
        <dbReference type="ARBA" id="ARBA00022481"/>
    </source>
</evidence>
<sequence>MLQPQKIDALIIRHKMIENELSGTPDRETFVKLSREHAELSPVVETANNYRAQLAEVAGLEEMLEDSDAEMRSLAQAELPGAREKLEEVEKQLRTALLPKDAMDERNVVLEIRAGTGGDEASIFAGDLFRMYDRYAASLGWKVEVVASSEGTVGGFKEIIAEVRGAGAYAKLKFESGVHRVQRVPQTETQGRVHTSAATVAVLPEAEDVDIVINDVDLRIDTMRSQGAGGQHVNKTESAVRVTHIPTGIAIVVQEGRSQHANKAKAMQMLRTKLYDEERQRKDAERAANRRGQVGSGDRSERIRTYNFPQGRLTDHRINLTLYKLPDIMEGPALGEVVEALITEHQAALLAEEQA</sequence>
<dbReference type="Pfam" id="PF03462">
    <property type="entry name" value="PCRF"/>
    <property type="match status" value="1"/>
</dbReference>
<comment type="function">
    <text evidence="1 7">Peptide chain release factor 1 directs the termination of translation in response to the peptide chain termination codons UAG and UAA.</text>
</comment>
<comment type="PTM">
    <text evidence="7">Methylated by PrmC. Methylation increases the termination efficiency of RF1.</text>
</comment>
<keyword evidence="5 7" id="KW-0963">Cytoplasm</keyword>
<dbReference type="NCBIfam" id="NF001859">
    <property type="entry name" value="PRK00591.1"/>
    <property type="match status" value="1"/>
</dbReference>
<protein>
    <recommendedName>
        <fullName evidence="7 8">Peptide chain release factor 1</fullName>
        <shortName evidence="7">RF-1</shortName>
    </recommendedName>
</protein>
<dbReference type="Pfam" id="PF00472">
    <property type="entry name" value="RF-1"/>
    <property type="match status" value="1"/>
</dbReference>
<dbReference type="HAMAP" id="MF_00093">
    <property type="entry name" value="Rel_fac_1"/>
    <property type="match status" value="1"/>
</dbReference>
<evidence type="ECO:0000256" key="9">
    <source>
        <dbReference type="SAM" id="Coils"/>
    </source>
</evidence>
<gene>
    <name evidence="7 12" type="primary">prfA</name>
    <name evidence="12" type="ORF">GJW-30_1_01006</name>
</gene>
<feature type="region of interest" description="Disordered" evidence="10">
    <location>
        <begin position="277"/>
        <end position="308"/>
    </location>
</feature>
<evidence type="ECO:0000256" key="1">
    <source>
        <dbReference type="ARBA" id="ARBA00002986"/>
    </source>
</evidence>
<keyword evidence="4 7" id="KW-0488">Methylation</keyword>